<accession>A0A0C1QKU1</accession>
<evidence type="ECO:0000313" key="2">
    <source>
        <dbReference type="Proteomes" id="UP000031258"/>
    </source>
</evidence>
<dbReference type="EMBL" id="JSWE01000146">
    <property type="protein sequence ID" value="KIE04748.1"/>
    <property type="molecule type" value="Genomic_DNA"/>
</dbReference>
<protein>
    <submittedName>
        <fullName evidence="1">Uncharacterized protein</fullName>
    </submittedName>
</protein>
<evidence type="ECO:0000313" key="1">
    <source>
        <dbReference type="EMBL" id="KIE04748.1"/>
    </source>
</evidence>
<dbReference type="Proteomes" id="UP000031258">
    <property type="component" value="Unassembled WGS sequence"/>
</dbReference>
<name>A0A0C1QKU1_9RICK</name>
<dbReference type="AlphaFoldDB" id="A0A0C1QKU1"/>
<dbReference type="OrthoDB" id="5140890at2"/>
<comment type="caution">
    <text evidence="1">The sequence shown here is derived from an EMBL/GenBank/DDBJ whole genome shotgun (WGS) entry which is preliminary data.</text>
</comment>
<reference evidence="1 2" key="1">
    <citation type="submission" date="2014-11" db="EMBL/GenBank/DDBJ databases">
        <title>A Rickettsiales Symbiont of Amoebae With Ancient Features.</title>
        <authorList>
            <person name="Schulz F."/>
            <person name="Martijn J."/>
            <person name="Wascher F."/>
            <person name="Kostanjsek R."/>
            <person name="Ettema T.J."/>
            <person name="Horn M."/>
        </authorList>
    </citation>
    <scope>NUCLEOTIDE SEQUENCE [LARGE SCALE GENOMIC DNA]</scope>
    <source>
        <strain evidence="1 2">UWC36</strain>
    </source>
</reference>
<proteinExistence type="predicted"/>
<organism evidence="1 2">
    <name type="scientific">Candidatus Jidaibacter acanthamoebae</name>
    <dbReference type="NCBI Taxonomy" id="86105"/>
    <lineage>
        <taxon>Bacteria</taxon>
        <taxon>Pseudomonadati</taxon>
        <taxon>Pseudomonadota</taxon>
        <taxon>Alphaproteobacteria</taxon>
        <taxon>Rickettsiales</taxon>
        <taxon>Candidatus Midichloriaceae</taxon>
        <taxon>Candidatus Jidaibacter</taxon>
    </lineage>
</organism>
<keyword evidence="2" id="KW-1185">Reference proteome</keyword>
<gene>
    <name evidence="1" type="ORF">NF27_FX00090</name>
</gene>
<dbReference type="RefSeq" id="WP_039457728.1">
    <property type="nucleotide sequence ID" value="NZ_JSWE01000146.1"/>
</dbReference>
<sequence>MNGLEKQGIIKNLVNQLKVKADKLIDEKIKTQFLENLKFHEELSEHLYKCIHFVAPFTKISDESPIKNNNHRLKIESGRLNKSINELKEIEHENTAALKKANIILDILIACTKHNSAGLEEGFKGGHFKINDNGELYANLEKSGLTKERISSHYGSCKENGTVDGKSDRSLTAGKMFSEFLFGFANNPSATWFQLEAAPLTREKFIETRVQKILNDILETLTAIVTLGYASINLNTIQHGLDWVNYAIVNGKQKNIGQYGTSEHTEKKTPLIVEGEIKVIIPENKVSDIVNNKEITNLSLRL</sequence>